<dbReference type="InterPro" id="IPR047664">
    <property type="entry name" value="SWEET"/>
</dbReference>
<keyword evidence="7 9" id="KW-1133">Transmembrane helix</keyword>
<evidence type="ECO:0000256" key="9">
    <source>
        <dbReference type="RuleBase" id="RU910715"/>
    </source>
</evidence>
<keyword evidence="5 9" id="KW-0812">Transmembrane</keyword>
<dbReference type="GO" id="GO:0012505">
    <property type="term" value="C:endomembrane system"/>
    <property type="evidence" value="ECO:0007669"/>
    <property type="project" value="UniProtKB-SubCell"/>
</dbReference>
<evidence type="ECO:0000256" key="5">
    <source>
        <dbReference type="ARBA" id="ARBA00022692"/>
    </source>
</evidence>
<dbReference type="PANTHER" id="PTHR10791:SF120">
    <property type="entry name" value="BIDIRECTIONAL SUGAR TRANSPORTER SWEET17"/>
    <property type="match status" value="1"/>
</dbReference>
<dbReference type="EMBL" id="CP093343">
    <property type="protein sequence ID" value="WOG83025.1"/>
    <property type="molecule type" value="Genomic_DNA"/>
</dbReference>
<dbReference type="PANTHER" id="PTHR10791">
    <property type="entry name" value="RAG1-ACTIVATING PROTEIN 1"/>
    <property type="match status" value="1"/>
</dbReference>
<comment type="subcellular location">
    <subcellularLocation>
        <location evidence="9">Cell membrane</location>
        <topology evidence="9">Multi-pass membrane protein</topology>
    </subcellularLocation>
    <subcellularLocation>
        <location evidence="1">Endomembrane system</location>
        <topology evidence="1">Multi-pass membrane protein</topology>
    </subcellularLocation>
</comment>
<dbReference type="GO" id="GO:0051119">
    <property type="term" value="F:sugar transmembrane transporter activity"/>
    <property type="evidence" value="ECO:0007669"/>
    <property type="project" value="InterPro"/>
</dbReference>
<keyword evidence="8 9" id="KW-0472">Membrane</keyword>
<evidence type="ECO:0000256" key="2">
    <source>
        <dbReference type="ARBA" id="ARBA00007809"/>
    </source>
</evidence>
<feature type="transmembrane region" description="Helical" evidence="9">
    <location>
        <begin position="126"/>
        <end position="147"/>
    </location>
</feature>
<keyword evidence="11" id="KW-1185">Reference proteome</keyword>
<evidence type="ECO:0000256" key="7">
    <source>
        <dbReference type="ARBA" id="ARBA00022989"/>
    </source>
</evidence>
<keyword evidence="4 9" id="KW-0762">Sugar transport</keyword>
<evidence type="ECO:0000256" key="3">
    <source>
        <dbReference type="ARBA" id="ARBA00022448"/>
    </source>
</evidence>
<evidence type="ECO:0000256" key="8">
    <source>
        <dbReference type="ARBA" id="ARBA00023136"/>
    </source>
</evidence>
<dbReference type="FunFam" id="1.20.1280.290:FF:000001">
    <property type="entry name" value="Bidirectional sugar transporter SWEET"/>
    <property type="match status" value="1"/>
</dbReference>
<dbReference type="AlphaFoldDB" id="A0AAF1AK26"/>
<organism evidence="10 11">
    <name type="scientific">Daucus carota subsp. sativus</name>
    <name type="common">Carrot</name>
    <dbReference type="NCBI Taxonomy" id="79200"/>
    <lineage>
        <taxon>Eukaryota</taxon>
        <taxon>Viridiplantae</taxon>
        <taxon>Streptophyta</taxon>
        <taxon>Embryophyta</taxon>
        <taxon>Tracheophyta</taxon>
        <taxon>Spermatophyta</taxon>
        <taxon>Magnoliopsida</taxon>
        <taxon>eudicotyledons</taxon>
        <taxon>Gunneridae</taxon>
        <taxon>Pentapetalae</taxon>
        <taxon>asterids</taxon>
        <taxon>campanulids</taxon>
        <taxon>Apiales</taxon>
        <taxon>Apiaceae</taxon>
        <taxon>Apioideae</taxon>
        <taxon>Scandiceae</taxon>
        <taxon>Daucinae</taxon>
        <taxon>Daucus</taxon>
        <taxon>Daucus sect. Daucus</taxon>
    </lineage>
</organism>
<evidence type="ECO:0000256" key="6">
    <source>
        <dbReference type="ARBA" id="ARBA00022737"/>
    </source>
</evidence>
<feature type="transmembrane region" description="Helical" evidence="9">
    <location>
        <begin position="65"/>
        <end position="87"/>
    </location>
</feature>
<protein>
    <recommendedName>
        <fullName evidence="9">Bidirectional sugar transporter SWEET</fullName>
    </recommendedName>
</protein>
<evidence type="ECO:0000313" key="11">
    <source>
        <dbReference type="Proteomes" id="UP000077755"/>
    </source>
</evidence>
<feature type="transmembrane region" description="Helical" evidence="9">
    <location>
        <begin position="99"/>
        <end position="120"/>
    </location>
</feature>
<dbReference type="GO" id="GO:0051260">
    <property type="term" value="P:protein homooligomerization"/>
    <property type="evidence" value="ECO:0007669"/>
    <property type="project" value="UniProtKB-ARBA"/>
</dbReference>
<feature type="transmembrane region" description="Helical" evidence="9">
    <location>
        <begin position="42"/>
        <end position="59"/>
    </location>
</feature>
<gene>
    <name evidence="10" type="ORF">DCAR_0102198</name>
</gene>
<comment type="similarity">
    <text evidence="2 9">Belongs to the SWEET sugar transporter family.</text>
</comment>
<dbReference type="KEGG" id="dcr:108212847"/>
<dbReference type="Pfam" id="PF03083">
    <property type="entry name" value="MtN3_slv"/>
    <property type="match status" value="2"/>
</dbReference>
<evidence type="ECO:0000256" key="4">
    <source>
        <dbReference type="ARBA" id="ARBA00022597"/>
    </source>
</evidence>
<accession>A0AAF1AK26</accession>
<name>A0AAF1AK26_DAUCS</name>
<feature type="transmembrane region" description="Helical" evidence="9">
    <location>
        <begin position="6"/>
        <end position="30"/>
    </location>
</feature>
<dbReference type="GO" id="GO:0005886">
    <property type="term" value="C:plasma membrane"/>
    <property type="evidence" value="ECO:0007669"/>
    <property type="project" value="UniProtKB-SubCell"/>
</dbReference>
<reference evidence="10" key="2">
    <citation type="submission" date="2022-03" db="EMBL/GenBank/DDBJ databases">
        <title>Draft title - Genomic analysis of global carrot germplasm unveils the trajectory of domestication and the origin of high carotenoid orange carrot.</title>
        <authorList>
            <person name="Iorizzo M."/>
            <person name="Ellison S."/>
            <person name="Senalik D."/>
            <person name="Macko-Podgorni A."/>
            <person name="Grzebelus D."/>
            <person name="Bostan H."/>
            <person name="Rolling W."/>
            <person name="Curaba J."/>
            <person name="Simon P."/>
        </authorList>
    </citation>
    <scope>NUCLEOTIDE SEQUENCE</scope>
    <source>
        <tissue evidence="10">Leaf</tissue>
    </source>
</reference>
<dbReference type="Gene3D" id="1.20.1280.290">
    <property type="match status" value="2"/>
</dbReference>
<sequence>MEDLSFYIGVTGNIISVLLFLSPISTFWRIVMHGSTEEYESLPYICTLLNSCLWTYYGLVKPGEYLIATINGFGIIVEAVYVILFLVYAPKHIKAKTTILAGILNVGFFGTAVLATQLALEGEARINAIGILGAGLNIIMYGSPLAAMRTVVRSKSVEYMPFLLSFFIFLNSLIWALYSFLFRDYFLGVPNGIGIVLGLAQLVLYGMYRNPKASKNAIIVKTSGNAFEEDPRQQHEPLISSAHVSNI</sequence>
<keyword evidence="6" id="KW-0677">Repeat</keyword>
<proteinExistence type="inferred from homology"/>
<feature type="transmembrane region" description="Helical" evidence="9">
    <location>
        <begin position="187"/>
        <end position="208"/>
    </location>
</feature>
<dbReference type="InterPro" id="IPR004316">
    <property type="entry name" value="SWEET_rpt"/>
</dbReference>
<evidence type="ECO:0000313" key="10">
    <source>
        <dbReference type="EMBL" id="WOG83025.1"/>
    </source>
</evidence>
<dbReference type="Proteomes" id="UP000077755">
    <property type="component" value="Chromosome 1"/>
</dbReference>
<keyword evidence="3 9" id="KW-0813">Transport</keyword>
<comment type="function">
    <text evidence="9">Mediates both low-affinity uptake and efflux of sugar across the membrane.</text>
</comment>
<dbReference type="FunFam" id="1.20.1280.290:FF:000002">
    <property type="entry name" value="Bidirectional sugar transporter SWEET"/>
    <property type="match status" value="1"/>
</dbReference>
<feature type="transmembrane region" description="Helical" evidence="9">
    <location>
        <begin position="159"/>
        <end position="181"/>
    </location>
</feature>
<reference evidence="10" key="1">
    <citation type="journal article" date="2016" name="Nat. Genet.">
        <title>A high-quality carrot genome assembly provides new insights into carotenoid accumulation and asterid genome evolution.</title>
        <authorList>
            <person name="Iorizzo M."/>
            <person name="Ellison S."/>
            <person name="Senalik D."/>
            <person name="Zeng P."/>
            <person name="Satapoomin P."/>
            <person name="Huang J."/>
            <person name="Bowman M."/>
            <person name="Iovene M."/>
            <person name="Sanseverino W."/>
            <person name="Cavagnaro P."/>
            <person name="Yildiz M."/>
            <person name="Macko-Podgorni A."/>
            <person name="Moranska E."/>
            <person name="Grzebelus E."/>
            <person name="Grzebelus D."/>
            <person name="Ashrafi H."/>
            <person name="Zheng Z."/>
            <person name="Cheng S."/>
            <person name="Spooner D."/>
            <person name="Van Deynze A."/>
            <person name="Simon P."/>
        </authorList>
    </citation>
    <scope>NUCLEOTIDE SEQUENCE</scope>
    <source>
        <tissue evidence="10">Leaf</tissue>
    </source>
</reference>
<evidence type="ECO:0000256" key="1">
    <source>
        <dbReference type="ARBA" id="ARBA00004127"/>
    </source>
</evidence>